<protein>
    <recommendedName>
        <fullName evidence="1">CxC2-like cysteine cluster KDZ transposase-associated domain-containing protein</fullName>
    </recommendedName>
</protein>
<name>A0A8B6G667_MYTGA</name>
<dbReference type="Pfam" id="PF18803">
    <property type="entry name" value="CxC2"/>
    <property type="match status" value="1"/>
</dbReference>
<proteinExistence type="predicted"/>
<organism evidence="2 3">
    <name type="scientific">Mytilus galloprovincialis</name>
    <name type="common">Mediterranean mussel</name>
    <dbReference type="NCBI Taxonomy" id="29158"/>
    <lineage>
        <taxon>Eukaryota</taxon>
        <taxon>Metazoa</taxon>
        <taxon>Spiralia</taxon>
        <taxon>Lophotrochozoa</taxon>
        <taxon>Mollusca</taxon>
        <taxon>Bivalvia</taxon>
        <taxon>Autobranchia</taxon>
        <taxon>Pteriomorphia</taxon>
        <taxon>Mytilida</taxon>
        <taxon>Mytiloidea</taxon>
        <taxon>Mytilidae</taxon>
        <taxon>Mytilinae</taxon>
        <taxon>Mytilus</taxon>
    </lineage>
</organism>
<evidence type="ECO:0000313" key="2">
    <source>
        <dbReference type="EMBL" id="VDI59305.1"/>
    </source>
</evidence>
<dbReference type="Proteomes" id="UP000596742">
    <property type="component" value="Unassembled WGS sequence"/>
</dbReference>
<dbReference type="PANTHER" id="PTHR33096:SF1">
    <property type="entry name" value="CXC1-LIKE CYSTEINE CLUSTER ASSOCIATED WITH KDZ TRANSPOSASES DOMAIN-CONTAINING PROTEIN"/>
    <property type="match status" value="1"/>
</dbReference>
<dbReference type="InterPro" id="IPR041457">
    <property type="entry name" value="CxC2_KDZ-assoc"/>
</dbReference>
<dbReference type="CDD" id="cd19757">
    <property type="entry name" value="Bbox1"/>
    <property type="match status" value="1"/>
</dbReference>
<sequence length="857" mass="99521">MEAWDLLREKLLVTRIEEFSPASYSCCFCDSQEQEIIYCQDCGPTAYYCHTCCMRIHKNILFHKPHQWKQSMYVPMLMTNELARKDHVCETSYSSTIYAVDVKGSQHVCKINLCRCEDPAVTLLRYSLWPATPTNPRISFDLRFMELLSILQLECCLPAKSFCEALEALHSNYIKLISNAEKNIYRSVVGDCLTEYNFHRSSLNTRKNITESSFSTECPICLKTPSIVSMDANFGLVHKCSSGIDQGRQSARHKNLFFLDHGDLKKFIDDYAVETKSTNSECSNFQAGSVIRSKVKNKKLDVTGIFGSVCKHDIPIYFADLAHGERLSYPVYILKCVLENRPNDHLVVMYDIACMLHKHLQKTNNKDLLEKCSFAVPVFHSFAHNTACQLTYGQRFADSTGMTDGEGIERLWSYLRGFRKITKEMTISNRQDLLTEAMLHHTEKQIWGIGNRMAEKLKKCDKVMQDNDAIISEILVEFGEPIEVIESWKGDWKSQCSKKNSKALYLNADEEYVECLKQIDSKKQLFELAETEDEKLELERCIERLSLSCTKLKKKSSFKELELSSERQQQIFQSARGKRIYSSLVKLKELATDRQYLSSLMRKYADGQAIGIRVSKQFTINLNKIKKEVENYNVVVNEENHFQMFLTPASEIFSQLDSRKLSEKQQKAVQSKSLYEHAAEEYKMILKEITDYFNYISYQSSEITRSIDNLMSQEQTRYNLGMMQYLSLKHFNIESLFNNCFRLFEDLVTDFQTVPNTVHDQLTIHMSNSTNKPYEEELEIILQEIENYENNELDGSGDNFVGDDDDVMDVWMRMMMMKRRRIDSHHYVLFIKTCIHVKVVPNTLTKINLARLIFLKF</sequence>
<evidence type="ECO:0000259" key="1">
    <source>
        <dbReference type="Pfam" id="PF18803"/>
    </source>
</evidence>
<gene>
    <name evidence="2" type="ORF">MGAL_10B052505</name>
</gene>
<keyword evidence="3" id="KW-1185">Reference proteome</keyword>
<dbReference type="PANTHER" id="PTHR33096">
    <property type="entry name" value="CXC2 DOMAIN-CONTAINING PROTEIN"/>
    <property type="match status" value="1"/>
</dbReference>
<dbReference type="InterPro" id="IPR040521">
    <property type="entry name" value="KDZ"/>
</dbReference>
<feature type="domain" description="CxC2-like cysteine cluster KDZ transposase-associated" evidence="1">
    <location>
        <begin position="91"/>
        <end position="172"/>
    </location>
</feature>
<dbReference type="AlphaFoldDB" id="A0A8B6G667"/>
<dbReference type="Pfam" id="PF18758">
    <property type="entry name" value="KDZ"/>
    <property type="match status" value="1"/>
</dbReference>
<evidence type="ECO:0000313" key="3">
    <source>
        <dbReference type="Proteomes" id="UP000596742"/>
    </source>
</evidence>
<comment type="caution">
    <text evidence="2">The sequence shown here is derived from an EMBL/GenBank/DDBJ whole genome shotgun (WGS) entry which is preliminary data.</text>
</comment>
<dbReference type="EMBL" id="UYJE01007936">
    <property type="protein sequence ID" value="VDI59305.1"/>
    <property type="molecule type" value="Genomic_DNA"/>
</dbReference>
<dbReference type="OrthoDB" id="10063408at2759"/>
<reference evidence="2" key="1">
    <citation type="submission" date="2018-11" db="EMBL/GenBank/DDBJ databases">
        <authorList>
            <person name="Alioto T."/>
            <person name="Alioto T."/>
        </authorList>
    </citation>
    <scope>NUCLEOTIDE SEQUENCE</scope>
</reference>
<accession>A0A8B6G667</accession>